<dbReference type="RefSeq" id="XP_024726620.1">
    <property type="nucleotide sequence ID" value="XM_024873083.1"/>
</dbReference>
<dbReference type="STRING" id="1095630.A0A2J6SG32"/>
<dbReference type="Pfam" id="PF06985">
    <property type="entry name" value="HET"/>
    <property type="match status" value="1"/>
</dbReference>
<reference evidence="2 3" key="1">
    <citation type="submission" date="2016-04" db="EMBL/GenBank/DDBJ databases">
        <title>A degradative enzymes factory behind the ericoid mycorrhizal symbiosis.</title>
        <authorList>
            <consortium name="DOE Joint Genome Institute"/>
            <person name="Martino E."/>
            <person name="Morin E."/>
            <person name="Grelet G."/>
            <person name="Kuo A."/>
            <person name="Kohler A."/>
            <person name="Daghino S."/>
            <person name="Barry K."/>
            <person name="Choi C."/>
            <person name="Cichocki N."/>
            <person name="Clum A."/>
            <person name="Copeland A."/>
            <person name="Hainaut M."/>
            <person name="Haridas S."/>
            <person name="Labutti K."/>
            <person name="Lindquist E."/>
            <person name="Lipzen A."/>
            <person name="Khouja H.-R."/>
            <person name="Murat C."/>
            <person name="Ohm R."/>
            <person name="Olson A."/>
            <person name="Spatafora J."/>
            <person name="Veneault-Fourrey C."/>
            <person name="Henrissat B."/>
            <person name="Grigoriev I."/>
            <person name="Martin F."/>
            <person name="Perotto S."/>
        </authorList>
    </citation>
    <scope>NUCLEOTIDE SEQUENCE [LARGE SCALE GENOMIC DNA]</scope>
    <source>
        <strain evidence="2 3">E</strain>
    </source>
</reference>
<feature type="non-terminal residue" evidence="2">
    <location>
        <position position="1"/>
    </location>
</feature>
<gene>
    <name evidence="2" type="ORF">K444DRAFT_484787</name>
</gene>
<dbReference type="GeneID" id="36581163"/>
<evidence type="ECO:0000313" key="3">
    <source>
        <dbReference type="Proteomes" id="UP000235371"/>
    </source>
</evidence>
<accession>A0A2J6SG32</accession>
<feature type="domain" description="Heterokaryon incompatibility" evidence="1">
    <location>
        <begin position="1"/>
        <end position="76"/>
    </location>
</feature>
<keyword evidence="3" id="KW-1185">Reference proteome</keyword>
<dbReference type="OrthoDB" id="3598674at2759"/>
<dbReference type="PANTHER" id="PTHR24148:SF64">
    <property type="entry name" value="HETEROKARYON INCOMPATIBILITY DOMAIN-CONTAINING PROTEIN"/>
    <property type="match status" value="1"/>
</dbReference>
<dbReference type="EMBL" id="KZ613919">
    <property type="protein sequence ID" value="PMD49716.1"/>
    <property type="molecule type" value="Genomic_DNA"/>
</dbReference>
<dbReference type="PANTHER" id="PTHR24148">
    <property type="entry name" value="ANKYRIN REPEAT DOMAIN-CONTAINING PROTEIN 39 HOMOLOG-RELATED"/>
    <property type="match status" value="1"/>
</dbReference>
<name>A0A2J6SG32_9HELO</name>
<evidence type="ECO:0000259" key="1">
    <source>
        <dbReference type="Pfam" id="PF06985"/>
    </source>
</evidence>
<protein>
    <recommendedName>
        <fullName evidence="1">Heterokaryon incompatibility domain-containing protein</fullName>
    </recommendedName>
</protein>
<dbReference type="InParanoid" id="A0A2J6SG32"/>
<evidence type="ECO:0000313" key="2">
    <source>
        <dbReference type="EMBL" id="PMD49716.1"/>
    </source>
</evidence>
<proteinExistence type="predicted"/>
<sequence>VDTVCINQDDMKERNHQVSRMGSIYSQAERVFAWLDLSDEFTVEALGFLQSFDPEIERVRSISLRPYWTRLWIIQELQLASEAYV</sequence>
<dbReference type="InterPro" id="IPR010730">
    <property type="entry name" value="HET"/>
</dbReference>
<dbReference type="AlphaFoldDB" id="A0A2J6SG32"/>
<dbReference type="Proteomes" id="UP000235371">
    <property type="component" value="Unassembled WGS sequence"/>
</dbReference>
<feature type="non-terminal residue" evidence="2">
    <location>
        <position position="85"/>
    </location>
</feature>
<organism evidence="2 3">
    <name type="scientific">Hyaloscypha bicolor E</name>
    <dbReference type="NCBI Taxonomy" id="1095630"/>
    <lineage>
        <taxon>Eukaryota</taxon>
        <taxon>Fungi</taxon>
        <taxon>Dikarya</taxon>
        <taxon>Ascomycota</taxon>
        <taxon>Pezizomycotina</taxon>
        <taxon>Leotiomycetes</taxon>
        <taxon>Helotiales</taxon>
        <taxon>Hyaloscyphaceae</taxon>
        <taxon>Hyaloscypha</taxon>
        <taxon>Hyaloscypha bicolor</taxon>
    </lineage>
</organism>
<dbReference type="InterPro" id="IPR052895">
    <property type="entry name" value="HetReg/Transcr_Mod"/>
</dbReference>